<evidence type="ECO:0000313" key="3">
    <source>
        <dbReference type="Proteomes" id="UP000244523"/>
    </source>
</evidence>
<accession>A0A2T6KFT9</accession>
<comment type="caution">
    <text evidence="2">The sequence shown here is derived from an EMBL/GenBank/DDBJ whole genome shotgun (WGS) entry which is preliminary data.</text>
</comment>
<reference evidence="2 3" key="1">
    <citation type="submission" date="2018-04" db="EMBL/GenBank/DDBJ databases">
        <title>Genomic Encyclopedia of Archaeal and Bacterial Type Strains, Phase II (KMG-II): from individual species to whole genera.</title>
        <authorList>
            <person name="Goeker M."/>
        </authorList>
    </citation>
    <scope>NUCLEOTIDE SEQUENCE [LARGE SCALE GENOMIC DNA]</scope>
    <source>
        <strain evidence="2 3">DSM 29955</strain>
    </source>
</reference>
<dbReference type="Proteomes" id="UP000244523">
    <property type="component" value="Unassembled WGS sequence"/>
</dbReference>
<name>A0A2T6KFT9_9RHOB</name>
<proteinExistence type="predicted"/>
<protein>
    <submittedName>
        <fullName evidence="2">Uncharacterized protein</fullName>
    </submittedName>
</protein>
<keyword evidence="1" id="KW-0472">Membrane</keyword>
<sequence length="67" mass="7363">MQCIALHEVDTRLLQACDIGFGFNPFGEQQKAIRSGQFLQRSMMILLLGAVSMFSTSDLSILIISLG</sequence>
<evidence type="ECO:0000256" key="1">
    <source>
        <dbReference type="SAM" id="Phobius"/>
    </source>
</evidence>
<keyword evidence="1" id="KW-1133">Transmembrane helix</keyword>
<dbReference type="EMBL" id="QBUD01000006">
    <property type="protein sequence ID" value="PUB14192.1"/>
    <property type="molecule type" value="Genomic_DNA"/>
</dbReference>
<dbReference type="AlphaFoldDB" id="A0A2T6KFT9"/>
<evidence type="ECO:0000313" key="2">
    <source>
        <dbReference type="EMBL" id="PUB14192.1"/>
    </source>
</evidence>
<feature type="transmembrane region" description="Helical" evidence="1">
    <location>
        <begin position="44"/>
        <end position="66"/>
    </location>
</feature>
<keyword evidence="3" id="KW-1185">Reference proteome</keyword>
<gene>
    <name evidence="2" type="ORF">C8N45_10666</name>
</gene>
<keyword evidence="1" id="KW-0812">Transmembrane</keyword>
<organism evidence="2 3">
    <name type="scientific">Yoonia sediminilitoris</name>
    <dbReference type="NCBI Taxonomy" id="1286148"/>
    <lineage>
        <taxon>Bacteria</taxon>
        <taxon>Pseudomonadati</taxon>
        <taxon>Pseudomonadota</taxon>
        <taxon>Alphaproteobacteria</taxon>
        <taxon>Rhodobacterales</taxon>
        <taxon>Paracoccaceae</taxon>
        <taxon>Yoonia</taxon>
    </lineage>
</organism>